<accession>A0AA39QF20</accession>
<organism evidence="2 3">
    <name type="scientific">Armillaria luteobubalina</name>
    <dbReference type="NCBI Taxonomy" id="153913"/>
    <lineage>
        <taxon>Eukaryota</taxon>
        <taxon>Fungi</taxon>
        <taxon>Dikarya</taxon>
        <taxon>Basidiomycota</taxon>
        <taxon>Agaricomycotina</taxon>
        <taxon>Agaricomycetes</taxon>
        <taxon>Agaricomycetidae</taxon>
        <taxon>Agaricales</taxon>
        <taxon>Marasmiineae</taxon>
        <taxon>Physalacriaceae</taxon>
        <taxon>Armillaria</taxon>
    </lineage>
</organism>
<proteinExistence type="predicted"/>
<gene>
    <name evidence="2" type="ORF">EDD18DRAFT_1459552</name>
</gene>
<evidence type="ECO:0000256" key="1">
    <source>
        <dbReference type="SAM" id="MobiDB-lite"/>
    </source>
</evidence>
<comment type="caution">
    <text evidence="2">The sequence shown here is derived from an EMBL/GenBank/DDBJ whole genome shotgun (WGS) entry which is preliminary data.</text>
</comment>
<dbReference type="EMBL" id="JAUEPU010000007">
    <property type="protein sequence ID" value="KAK0500870.1"/>
    <property type="molecule type" value="Genomic_DNA"/>
</dbReference>
<keyword evidence="3" id="KW-1185">Reference proteome</keyword>
<dbReference type="Proteomes" id="UP001175228">
    <property type="component" value="Unassembled WGS sequence"/>
</dbReference>
<evidence type="ECO:0000313" key="3">
    <source>
        <dbReference type="Proteomes" id="UP001175228"/>
    </source>
</evidence>
<name>A0AA39QF20_9AGAR</name>
<feature type="compositionally biased region" description="Basic and acidic residues" evidence="1">
    <location>
        <begin position="100"/>
        <end position="117"/>
    </location>
</feature>
<dbReference type="AlphaFoldDB" id="A0AA39QF20"/>
<evidence type="ECO:0000313" key="2">
    <source>
        <dbReference type="EMBL" id="KAK0500870.1"/>
    </source>
</evidence>
<feature type="region of interest" description="Disordered" evidence="1">
    <location>
        <begin position="93"/>
        <end position="117"/>
    </location>
</feature>
<protein>
    <recommendedName>
        <fullName evidence="4">Fungal-type protein kinase domain-containing protein</fullName>
    </recommendedName>
</protein>
<reference evidence="2" key="1">
    <citation type="submission" date="2023-06" db="EMBL/GenBank/DDBJ databases">
        <authorList>
            <consortium name="Lawrence Berkeley National Laboratory"/>
            <person name="Ahrendt S."/>
            <person name="Sahu N."/>
            <person name="Indic B."/>
            <person name="Wong-Bajracharya J."/>
            <person name="Merenyi Z."/>
            <person name="Ke H.-M."/>
            <person name="Monk M."/>
            <person name="Kocsube S."/>
            <person name="Drula E."/>
            <person name="Lipzen A."/>
            <person name="Balint B."/>
            <person name="Henrissat B."/>
            <person name="Andreopoulos B."/>
            <person name="Martin F.M."/>
            <person name="Harder C.B."/>
            <person name="Rigling D."/>
            <person name="Ford K.L."/>
            <person name="Foster G.D."/>
            <person name="Pangilinan J."/>
            <person name="Papanicolaou A."/>
            <person name="Barry K."/>
            <person name="LaButti K."/>
            <person name="Viragh M."/>
            <person name="Koriabine M."/>
            <person name="Yan M."/>
            <person name="Riley R."/>
            <person name="Champramary S."/>
            <person name="Plett K.L."/>
            <person name="Tsai I.J."/>
            <person name="Slot J."/>
            <person name="Sipos G."/>
            <person name="Plett J."/>
            <person name="Nagy L.G."/>
            <person name="Grigoriev I.V."/>
        </authorList>
    </citation>
    <scope>NUCLEOTIDE SEQUENCE</scope>
    <source>
        <strain evidence="2">HWK02</strain>
    </source>
</reference>
<sequence>MESHCVGPMPIQEFLDDFLRVPGWEDKLLSPSYLHGVFDSITSPAEYVSEKAFAQAVNTVIQGVALELIPNFRFVFRKEHEDLNASKKTIRDGSMYESTAEPKRESSHRGFQDDKRDEWVQQTKASQGVRVQLTRYASDGVRFFKWERTYAVVSHTFDLATDGKYLVEFLYRFCILTDGDGGKDDTVTPATEEEIALAKEF</sequence>
<evidence type="ECO:0008006" key="4">
    <source>
        <dbReference type="Google" id="ProtNLM"/>
    </source>
</evidence>